<keyword evidence="4" id="KW-1185">Reference proteome</keyword>
<comment type="caution">
    <text evidence="3">The sequence shown here is derived from an EMBL/GenBank/DDBJ whole genome shotgun (WGS) entry which is preliminary data.</text>
</comment>
<dbReference type="Proteomes" id="UP000647172">
    <property type="component" value="Unassembled WGS sequence"/>
</dbReference>
<organism evidence="3 4">
    <name type="scientific">Actinoplanes nipponensis</name>
    <dbReference type="NCBI Taxonomy" id="135950"/>
    <lineage>
        <taxon>Bacteria</taxon>
        <taxon>Bacillati</taxon>
        <taxon>Actinomycetota</taxon>
        <taxon>Actinomycetes</taxon>
        <taxon>Micromonosporales</taxon>
        <taxon>Micromonosporaceae</taxon>
        <taxon>Actinoplanes</taxon>
    </lineage>
</organism>
<dbReference type="InterPro" id="IPR016047">
    <property type="entry name" value="M23ase_b-sheet_dom"/>
</dbReference>
<dbReference type="SUPFAM" id="SSF51261">
    <property type="entry name" value="Duplicated hybrid motif"/>
    <property type="match status" value="1"/>
</dbReference>
<dbReference type="Pfam" id="PF01551">
    <property type="entry name" value="Peptidase_M23"/>
    <property type="match status" value="1"/>
</dbReference>
<evidence type="ECO:0000259" key="2">
    <source>
        <dbReference type="Pfam" id="PF01551"/>
    </source>
</evidence>
<feature type="region of interest" description="Disordered" evidence="1">
    <location>
        <begin position="196"/>
        <end position="225"/>
    </location>
</feature>
<proteinExistence type="predicted"/>
<evidence type="ECO:0000256" key="1">
    <source>
        <dbReference type="SAM" id="MobiDB-lite"/>
    </source>
</evidence>
<protein>
    <submittedName>
        <fullName evidence="3">Peptidase</fullName>
    </submittedName>
</protein>
<dbReference type="AlphaFoldDB" id="A0A919JKP4"/>
<dbReference type="RefSeq" id="WP_203767209.1">
    <property type="nucleotide sequence ID" value="NZ_BAAAYJ010000114.1"/>
</dbReference>
<sequence length="225" mass="24525">MPVVLQLPFRGTWLARNSPARRVPSHGTDLFATTYAMDFIAVRGRRTAGIRDWRTVLGTEPPERFHAFGLPLHAPAPGTVIATHDGEPDHEARRSQLTRASYAVTQAARARAGAGALAGNHVILELDDQRAFVVLAHLRLGTVRVEQGERVPAGHELGECGNSGNSLQPHVHIQAMDDRDPYTARGLPMEFRDYRVHPRGGGPTVDIPRGVPGESEVVSPSPRPR</sequence>
<accession>A0A919JKP4</accession>
<dbReference type="Gene3D" id="2.70.70.10">
    <property type="entry name" value="Glucose Permease (Domain IIA)"/>
    <property type="match status" value="1"/>
</dbReference>
<evidence type="ECO:0000313" key="3">
    <source>
        <dbReference type="EMBL" id="GIE48549.1"/>
    </source>
</evidence>
<dbReference type="EMBL" id="BOMQ01000026">
    <property type="protein sequence ID" value="GIE48549.1"/>
    <property type="molecule type" value="Genomic_DNA"/>
</dbReference>
<evidence type="ECO:0000313" key="4">
    <source>
        <dbReference type="Proteomes" id="UP000647172"/>
    </source>
</evidence>
<reference evidence="3" key="1">
    <citation type="submission" date="2021-01" db="EMBL/GenBank/DDBJ databases">
        <title>Whole genome shotgun sequence of Actinoplanes nipponensis NBRC 14063.</title>
        <authorList>
            <person name="Komaki H."/>
            <person name="Tamura T."/>
        </authorList>
    </citation>
    <scope>NUCLEOTIDE SEQUENCE</scope>
    <source>
        <strain evidence="3">NBRC 14063</strain>
    </source>
</reference>
<feature type="domain" description="M23ase beta-sheet core" evidence="2">
    <location>
        <begin position="112"/>
        <end position="181"/>
    </location>
</feature>
<gene>
    <name evidence="3" type="ORF">Ani05nite_20830</name>
</gene>
<dbReference type="InterPro" id="IPR011055">
    <property type="entry name" value="Dup_hybrid_motif"/>
</dbReference>
<dbReference type="CDD" id="cd12797">
    <property type="entry name" value="M23_peptidase"/>
    <property type="match status" value="1"/>
</dbReference>
<name>A0A919JKP4_9ACTN</name>